<accession>A0A4Y8S7G1</accession>
<dbReference type="EMBL" id="SOZE01000030">
    <property type="protein sequence ID" value="TFF34510.1"/>
    <property type="molecule type" value="Genomic_DNA"/>
</dbReference>
<feature type="transmembrane region" description="Helical" evidence="1">
    <location>
        <begin position="75"/>
        <end position="94"/>
    </location>
</feature>
<feature type="transmembrane region" description="Helical" evidence="1">
    <location>
        <begin position="7"/>
        <end position="25"/>
    </location>
</feature>
<dbReference type="Proteomes" id="UP000297540">
    <property type="component" value="Unassembled WGS sequence"/>
</dbReference>
<reference evidence="3 4" key="1">
    <citation type="journal article" date="2017" name="Int. J. Syst. Evol. Microbiol.">
        <title>Mucilaginibacterpsychrotolerans sp. nov., isolated from peatlands.</title>
        <authorList>
            <person name="Deng Y."/>
            <person name="Shen L."/>
            <person name="Xu B."/>
            <person name="Liu Y."/>
            <person name="Gu Z."/>
            <person name="Liu H."/>
            <person name="Zhou Y."/>
        </authorList>
    </citation>
    <scope>NUCLEOTIDE SEQUENCE [LARGE SCALE GENOMIC DNA]</scope>
    <source>
        <strain evidence="3 4">NH7-4</strain>
    </source>
</reference>
<comment type="caution">
    <text evidence="3">The sequence shown here is derived from an EMBL/GenBank/DDBJ whole genome shotgun (WGS) entry which is preliminary data.</text>
</comment>
<keyword evidence="4" id="KW-1185">Reference proteome</keyword>
<proteinExistence type="predicted"/>
<dbReference type="GO" id="GO:0016747">
    <property type="term" value="F:acyltransferase activity, transferring groups other than amino-acyl groups"/>
    <property type="evidence" value="ECO:0007669"/>
    <property type="project" value="InterPro"/>
</dbReference>
<feature type="domain" description="Acyltransferase 3" evidence="2">
    <location>
        <begin position="5"/>
        <end position="178"/>
    </location>
</feature>
<dbReference type="OrthoDB" id="290051at2"/>
<evidence type="ECO:0000313" key="4">
    <source>
        <dbReference type="Proteomes" id="UP000297540"/>
    </source>
</evidence>
<feature type="transmembrane region" description="Helical" evidence="1">
    <location>
        <begin position="162"/>
        <end position="178"/>
    </location>
</feature>
<dbReference type="PANTHER" id="PTHR23028:SF53">
    <property type="entry name" value="ACYL_TRANSF_3 DOMAIN-CONTAINING PROTEIN"/>
    <property type="match status" value="1"/>
</dbReference>
<keyword evidence="1" id="KW-1133">Transmembrane helix</keyword>
<feature type="transmembrane region" description="Helical" evidence="1">
    <location>
        <begin position="45"/>
        <end position="63"/>
    </location>
</feature>
<keyword evidence="3" id="KW-0808">Transferase</keyword>
<organism evidence="3 4">
    <name type="scientific">Mucilaginibacter psychrotolerans</name>
    <dbReference type="NCBI Taxonomy" id="1524096"/>
    <lineage>
        <taxon>Bacteria</taxon>
        <taxon>Pseudomonadati</taxon>
        <taxon>Bacteroidota</taxon>
        <taxon>Sphingobacteriia</taxon>
        <taxon>Sphingobacteriales</taxon>
        <taxon>Sphingobacteriaceae</taxon>
        <taxon>Mucilaginibacter</taxon>
    </lineage>
</organism>
<keyword evidence="1" id="KW-0812">Transmembrane</keyword>
<evidence type="ECO:0000259" key="2">
    <source>
        <dbReference type="Pfam" id="PF01757"/>
    </source>
</evidence>
<dbReference type="AlphaFoldDB" id="A0A4Y8S7G1"/>
<protein>
    <submittedName>
        <fullName evidence="3">Acyltransferase</fullName>
    </submittedName>
</protein>
<feature type="transmembrane region" description="Helical" evidence="1">
    <location>
        <begin position="128"/>
        <end position="150"/>
    </location>
</feature>
<dbReference type="InterPro" id="IPR050879">
    <property type="entry name" value="Acyltransferase_3"/>
</dbReference>
<dbReference type="Pfam" id="PF01757">
    <property type="entry name" value="Acyl_transf_3"/>
    <property type="match status" value="1"/>
</dbReference>
<dbReference type="PANTHER" id="PTHR23028">
    <property type="entry name" value="ACETYLTRANSFERASE"/>
    <property type="match status" value="1"/>
</dbReference>
<dbReference type="GO" id="GO:0016020">
    <property type="term" value="C:membrane"/>
    <property type="evidence" value="ECO:0007669"/>
    <property type="project" value="TreeGrafter"/>
</dbReference>
<evidence type="ECO:0000256" key="1">
    <source>
        <dbReference type="SAM" id="Phobius"/>
    </source>
</evidence>
<dbReference type="InterPro" id="IPR002656">
    <property type="entry name" value="Acyl_transf_3_dom"/>
</dbReference>
<sequence>MERLPYITILRAIAILSVLVIHVKLQSINTEYIHPYINSLMNAGARGVQLFYMLSAFTLFLSFSKKGTNLPNYFARRFFRIAPLYYLAIAYYLWQDGFGPRYWLGDAQYISTANILSNFTFVNGFNPYWITSIVPGGWSVTIEVMFYCIFPLLFRYVTDIHKAMNFVFVALLIRFILIL</sequence>
<dbReference type="RefSeq" id="WP_133234882.1">
    <property type="nucleotide sequence ID" value="NZ_SOZE01000030.1"/>
</dbReference>
<dbReference type="GO" id="GO:0000271">
    <property type="term" value="P:polysaccharide biosynthetic process"/>
    <property type="evidence" value="ECO:0007669"/>
    <property type="project" value="TreeGrafter"/>
</dbReference>
<keyword evidence="1" id="KW-0472">Membrane</keyword>
<keyword evidence="3" id="KW-0012">Acyltransferase</keyword>
<name>A0A4Y8S7G1_9SPHI</name>
<evidence type="ECO:0000313" key="3">
    <source>
        <dbReference type="EMBL" id="TFF34510.1"/>
    </source>
</evidence>
<gene>
    <name evidence="3" type="ORF">E2R66_22110</name>
</gene>